<feature type="region of interest" description="Disordered" evidence="1">
    <location>
        <begin position="43"/>
        <end position="71"/>
    </location>
</feature>
<dbReference type="HOGENOM" id="CLU_149857_0_0_7"/>
<proteinExistence type="predicted"/>
<dbReference type="AlphaFoldDB" id="W4LB60"/>
<protein>
    <submittedName>
        <fullName evidence="2">Uncharacterized protein</fullName>
    </submittedName>
</protein>
<evidence type="ECO:0000313" key="2">
    <source>
        <dbReference type="EMBL" id="ETW95288.1"/>
    </source>
</evidence>
<dbReference type="InterPro" id="IPR010982">
    <property type="entry name" value="Lambda_DNA-bd_dom_sf"/>
</dbReference>
<dbReference type="EMBL" id="AZHW01000935">
    <property type="protein sequence ID" value="ETW95288.1"/>
    <property type="molecule type" value="Genomic_DNA"/>
</dbReference>
<name>W4LB60_ENTF1</name>
<gene>
    <name evidence="2" type="ORF">ETSY1_31270</name>
</gene>
<accession>W4LB60</accession>
<keyword evidence="3" id="KW-1185">Reference proteome</keyword>
<dbReference type="GO" id="GO:0003677">
    <property type="term" value="F:DNA binding"/>
    <property type="evidence" value="ECO:0007669"/>
    <property type="project" value="InterPro"/>
</dbReference>
<comment type="caution">
    <text evidence="2">The sequence shown here is derived from an EMBL/GenBank/DDBJ whole genome shotgun (WGS) entry which is preliminary data.</text>
</comment>
<sequence length="120" mass="13085">MSESNKVAEYLTPEKLAEHANIRSEVKAHLPELRAEARAAIEEARQTGMPRKAAVAQLRGERKRQGLSDEEMMARSGLDAAALASMSGHDACPTIKTMEAYARALGRKLLIVSADEEPRA</sequence>
<dbReference type="Proteomes" id="UP000019141">
    <property type="component" value="Unassembled WGS sequence"/>
</dbReference>
<dbReference type="SUPFAM" id="SSF47413">
    <property type="entry name" value="lambda repressor-like DNA-binding domains"/>
    <property type="match status" value="1"/>
</dbReference>
<evidence type="ECO:0000313" key="3">
    <source>
        <dbReference type="Proteomes" id="UP000019141"/>
    </source>
</evidence>
<dbReference type="Gene3D" id="1.10.260.40">
    <property type="entry name" value="lambda repressor-like DNA-binding domains"/>
    <property type="match status" value="1"/>
</dbReference>
<evidence type="ECO:0000256" key="1">
    <source>
        <dbReference type="SAM" id="MobiDB-lite"/>
    </source>
</evidence>
<organism evidence="2 3">
    <name type="scientific">Entotheonella factor</name>
    <dbReference type="NCBI Taxonomy" id="1429438"/>
    <lineage>
        <taxon>Bacteria</taxon>
        <taxon>Pseudomonadati</taxon>
        <taxon>Nitrospinota/Tectimicrobiota group</taxon>
        <taxon>Candidatus Tectimicrobiota</taxon>
        <taxon>Candidatus Entotheonellia</taxon>
        <taxon>Candidatus Entotheonellales</taxon>
        <taxon>Candidatus Entotheonellaceae</taxon>
        <taxon>Candidatus Entotheonella</taxon>
    </lineage>
</organism>
<reference evidence="2 3" key="1">
    <citation type="journal article" date="2014" name="Nature">
        <title>An environmental bacterial taxon with a large and distinct metabolic repertoire.</title>
        <authorList>
            <person name="Wilson M.C."/>
            <person name="Mori T."/>
            <person name="Ruckert C."/>
            <person name="Uria A.R."/>
            <person name="Helf M.J."/>
            <person name="Takada K."/>
            <person name="Gernert C."/>
            <person name="Steffens U.A."/>
            <person name="Heycke N."/>
            <person name="Schmitt S."/>
            <person name="Rinke C."/>
            <person name="Helfrich E.J."/>
            <person name="Brachmann A.O."/>
            <person name="Gurgui C."/>
            <person name="Wakimoto T."/>
            <person name="Kracht M."/>
            <person name="Crusemann M."/>
            <person name="Hentschel U."/>
            <person name="Abe I."/>
            <person name="Matsunaga S."/>
            <person name="Kalinowski J."/>
            <person name="Takeyama H."/>
            <person name="Piel J."/>
        </authorList>
    </citation>
    <scope>NUCLEOTIDE SEQUENCE [LARGE SCALE GENOMIC DNA]</scope>
    <source>
        <strain evidence="3">TSY1</strain>
    </source>
</reference>